<keyword evidence="7 9" id="KW-0472">Membrane</keyword>
<evidence type="ECO:0000256" key="2">
    <source>
        <dbReference type="ARBA" id="ARBA00010065"/>
    </source>
</evidence>
<dbReference type="PANTHER" id="PTHR38686:SF1">
    <property type="entry name" value="APOLIPOPROTEIN N-ACYLTRANSFERASE"/>
    <property type="match status" value="1"/>
</dbReference>
<dbReference type="GO" id="GO:0042158">
    <property type="term" value="P:lipoprotein biosynthetic process"/>
    <property type="evidence" value="ECO:0007669"/>
    <property type="project" value="UniProtKB-UniRule"/>
</dbReference>
<keyword evidence="5 9" id="KW-0812">Transmembrane</keyword>
<evidence type="ECO:0000259" key="10">
    <source>
        <dbReference type="PROSITE" id="PS50263"/>
    </source>
</evidence>
<feature type="domain" description="CN hydrolase" evidence="10">
    <location>
        <begin position="235"/>
        <end position="473"/>
    </location>
</feature>
<name>A0AA43Q100_9GAMM</name>
<dbReference type="SUPFAM" id="SSF56317">
    <property type="entry name" value="Carbon-nitrogen hydrolase"/>
    <property type="match status" value="1"/>
</dbReference>
<dbReference type="InterPro" id="IPR036526">
    <property type="entry name" value="C-N_Hydrolase_sf"/>
</dbReference>
<dbReference type="Pfam" id="PF00795">
    <property type="entry name" value="CN_hydrolase"/>
    <property type="match status" value="1"/>
</dbReference>
<dbReference type="GO" id="GO:0005886">
    <property type="term" value="C:plasma membrane"/>
    <property type="evidence" value="ECO:0007669"/>
    <property type="project" value="UniProtKB-SubCell"/>
</dbReference>
<feature type="transmembrane region" description="Helical" evidence="9">
    <location>
        <begin position="81"/>
        <end position="105"/>
    </location>
</feature>
<keyword evidence="3 9" id="KW-1003">Cell membrane</keyword>
<evidence type="ECO:0000256" key="7">
    <source>
        <dbReference type="ARBA" id="ARBA00023136"/>
    </source>
</evidence>
<evidence type="ECO:0000313" key="11">
    <source>
        <dbReference type="EMBL" id="MDI1229773.1"/>
    </source>
</evidence>
<dbReference type="GO" id="GO:0016410">
    <property type="term" value="F:N-acyltransferase activity"/>
    <property type="evidence" value="ECO:0007669"/>
    <property type="project" value="UniProtKB-UniRule"/>
</dbReference>
<dbReference type="NCBIfam" id="TIGR00546">
    <property type="entry name" value="lnt"/>
    <property type="match status" value="1"/>
</dbReference>
<feature type="transmembrane region" description="Helical" evidence="9">
    <location>
        <begin position="117"/>
        <end position="136"/>
    </location>
</feature>
<proteinExistence type="inferred from homology"/>
<dbReference type="Pfam" id="PF20154">
    <property type="entry name" value="LNT_N"/>
    <property type="match status" value="1"/>
</dbReference>
<feature type="transmembrane region" description="Helical" evidence="9">
    <location>
        <begin position="156"/>
        <end position="177"/>
    </location>
</feature>
<dbReference type="PROSITE" id="PS50263">
    <property type="entry name" value="CN_HYDROLASE"/>
    <property type="match status" value="1"/>
</dbReference>
<feature type="transmembrane region" description="Helical" evidence="9">
    <location>
        <begin position="56"/>
        <end position="75"/>
    </location>
</feature>
<comment type="caution">
    <text evidence="11">The sequence shown here is derived from an EMBL/GenBank/DDBJ whole genome shotgun (WGS) entry which is preliminary data.</text>
</comment>
<evidence type="ECO:0000256" key="6">
    <source>
        <dbReference type="ARBA" id="ARBA00022989"/>
    </source>
</evidence>
<dbReference type="Gene3D" id="3.60.110.10">
    <property type="entry name" value="Carbon-nitrogen hydrolase"/>
    <property type="match status" value="1"/>
</dbReference>
<reference evidence="11" key="1">
    <citation type="submission" date="2023-01" db="EMBL/GenBank/DDBJ databases">
        <title>Biogeochemical cycle of methane in antarctic sediments.</title>
        <authorList>
            <person name="Roldan D.M."/>
            <person name="Menes R.J."/>
        </authorList>
    </citation>
    <scope>NUCLEOTIDE SEQUENCE [LARGE SCALE GENOMIC DNA]</scope>
    <source>
        <strain evidence="11">K-2018 MAG008</strain>
    </source>
</reference>
<keyword evidence="4 9" id="KW-0808">Transferase</keyword>
<comment type="catalytic activity">
    <reaction evidence="9">
        <text>N-terminal S-1,2-diacyl-sn-glyceryl-L-cysteinyl-[lipoprotein] + a glycerophospholipid = N-acyl-S-1,2-diacyl-sn-glyceryl-L-cysteinyl-[lipoprotein] + a 2-acyl-sn-glycero-3-phospholipid + H(+)</text>
        <dbReference type="Rhea" id="RHEA:48228"/>
        <dbReference type="Rhea" id="RHEA-COMP:14681"/>
        <dbReference type="Rhea" id="RHEA-COMP:14684"/>
        <dbReference type="ChEBI" id="CHEBI:15378"/>
        <dbReference type="ChEBI" id="CHEBI:136912"/>
        <dbReference type="ChEBI" id="CHEBI:140656"/>
        <dbReference type="ChEBI" id="CHEBI:140657"/>
        <dbReference type="ChEBI" id="CHEBI:140660"/>
        <dbReference type="EC" id="2.3.1.269"/>
    </reaction>
</comment>
<comment type="similarity">
    <text evidence="2 9">Belongs to the CN hydrolase family. Apolipoprotein N-acyltransferase subfamily.</text>
</comment>
<evidence type="ECO:0000313" key="12">
    <source>
        <dbReference type="Proteomes" id="UP001160519"/>
    </source>
</evidence>
<dbReference type="InterPro" id="IPR045378">
    <property type="entry name" value="LNT_N"/>
</dbReference>
<feature type="transmembrane region" description="Helical" evidence="9">
    <location>
        <begin position="197"/>
        <end position="217"/>
    </location>
</feature>
<feature type="transmembrane region" description="Helical" evidence="9">
    <location>
        <begin position="27"/>
        <end position="44"/>
    </location>
</feature>
<dbReference type="CDD" id="cd07571">
    <property type="entry name" value="ALP_N-acyl_transferase"/>
    <property type="match status" value="1"/>
</dbReference>
<accession>A0AA43Q100</accession>
<sequence length="510" mass="56045">MQHSNSKYWDFCAPIAGLLLTLSFAPFNYSCLALAALVFLFAAWQNSSAKRAALRGYLFGLGAFGSGVSWVYISMHDFGGAGVLGSSVLTGLFVAFWALFPALAGYFSAKTNGQSRIMLVPVIWILVEYLRGYWLLNGFPWLQIAYSQLETPLAGYIPVMGVYGTGFILALTASVVVEIVRGVAVYCRGDFGRPRRLASHLQLIMMLAILWGAGGLLRNQTWTHGIGQPLRVSMIQGNIAQDQKWRPENKINTLLKYKKMTEAHWDSTIIIWPETAIPAYLDQVNDAFLVPLGNDAKLHHTDLIISVPVQETASKQSFNAVITLGREQGIYRKTHLLPFGEYLPLQPLSGFVLNMINIRLGDFTPGANNQPLLKAGGYSFITLICYEDAFGDLSIHGLPDAAFLVNVTNDGWFGDSIEPHQHLQMASMRALETGRFLLRSTNTGVTAIVSPKGEIISQAPLFEETALTGTIIPMGGMTPYARWGDKPVIGLMVILLLALLGYARFFKLIG</sequence>
<gene>
    <name evidence="9 11" type="primary">lnt</name>
    <name evidence="11" type="ORF">PSU93_01310</name>
</gene>
<evidence type="ECO:0000256" key="4">
    <source>
        <dbReference type="ARBA" id="ARBA00022679"/>
    </source>
</evidence>
<evidence type="ECO:0000256" key="1">
    <source>
        <dbReference type="ARBA" id="ARBA00004651"/>
    </source>
</evidence>
<keyword evidence="12" id="KW-1185">Reference proteome</keyword>
<dbReference type="EMBL" id="JAQSDF010000002">
    <property type="protein sequence ID" value="MDI1229773.1"/>
    <property type="molecule type" value="Genomic_DNA"/>
</dbReference>
<dbReference type="HAMAP" id="MF_01148">
    <property type="entry name" value="Lnt"/>
    <property type="match status" value="1"/>
</dbReference>
<keyword evidence="8 9" id="KW-0012">Acyltransferase</keyword>
<comment type="subcellular location">
    <subcellularLocation>
        <location evidence="1 9">Cell membrane</location>
        <topology evidence="1 9">Multi-pass membrane protein</topology>
    </subcellularLocation>
</comment>
<dbReference type="AlphaFoldDB" id="A0AA43Q100"/>
<organism evidence="11 12">
    <name type="scientific">Candidatus Methylobacter titanis</name>
    <dbReference type="NCBI Taxonomy" id="3053457"/>
    <lineage>
        <taxon>Bacteria</taxon>
        <taxon>Pseudomonadati</taxon>
        <taxon>Pseudomonadota</taxon>
        <taxon>Gammaproteobacteria</taxon>
        <taxon>Methylococcales</taxon>
        <taxon>Methylococcaceae</taxon>
        <taxon>Methylobacter</taxon>
    </lineage>
</organism>
<evidence type="ECO:0000256" key="9">
    <source>
        <dbReference type="HAMAP-Rule" id="MF_01148"/>
    </source>
</evidence>
<protein>
    <recommendedName>
        <fullName evidence="9">Apolipoprotein N-acyltransferase</fullName>
        <shortName evidence="9">ALP N-acyltransferase</shortName>
        <ecNumber evidence="9">2.3.1.269</ecNumber>
    </recommendedName>
</protein>
<dbReference type="EC" id="2.3.1.269" evidence="9"/>
<evidence type="ECO:0000256" key="5">
    <source>
        <dbReference type="ARBA" id="ARBA00022692"/>
    </source>
</evidence>
<dbReference type="Proteomes" id="UP001160519">
    <property type="component" value="Unassembled WGS sequence"/>
</dbReference>
<feature type="transmembrane region" description="Helical" evidence="9">
    <location>
        <begin position="488"/>
        <end position="506"/>
    </location>
</feature>
<dbReference type="InterPro" id="IPR003010">
    <property type="entry name" value="C-N_Hydrolase"/>
</dbReference>
<dbReference type="PANTHER" id="PTHR38686">
    <property type="entry name" value="APOLIPOPROTEIN N-ACYLTRANSFERASE"/>
    <property type="match status" value="1"/>
</dbReference>
<comment type="function">
    <text evidence="9">Catalyzes the phospholipid dependent N-acylation of the N-terminal cysteine of apolipoprotein, the last step in lipoprotein maturation.</text>
</comment>
<keyword evidence="6 9" id="KW-1133">Transmembrane helix</keyword>
<comment type="pathway">
    <text evidence="9">Protein modification; lipoprotein biosynthesis (N-acyl transfer).</text>
</comment>
<evidence type="ECO:0000256" key="8">
    <source>
        <dbReference type="ARBA" id="ARBA00023315"/>
    </source>
</evidence>
<dbReference type="InterPro" id="IPR004563">
    <property type="entry name" value="Apolipo_AcylTrfase"/>
</dbReference>
<evidence type="ECO:0000256" key="3">
    <source>
        <dbReference type="ARBA" id="ARBA00022475"/>
    </source>
</evidence>